<dbReference type="PROSITE" id="PS51257">
    <property type="entry name" value="PROKAR_LIPOPROTEIN"/>
    <property type="match status" value="1"/>
</dbReference>
<evidence type="ECO:0000313" key="5">
    <source>
        <dbReference type="Proteomes" id="UP001282288"/>
    </source>
</evidence>
<dbReference type="EMBL" id="JARAWC010000009">
    <property type="protein sequence ID" value="MDX2960934.1"/>
    <property type="molecule type" value="Genomic_DNA"/>
</dbReference>
<proteinExistence type="predicted"/>
<accession>A0AAP6EFM1</accession>
<dbReference type="EMBL" id="JARAWP010000002">
    <property type="protein sequence ID" value="MDX3016991.1"/>
    <property type="molecule type" value="Genomic_DNA"/>
</dbReference>
<dbReference type="Gene3D" id="2.50.20.20">
    <property type="match status" value="1"/>
</dbReference>
<dbReference type="AlphaFoldDB" id="A0AAP6EFM1"/>
<comment type="caution">
    <text evidence="2">The sequence shown here is derived from an EMBL/GenBank/DDBJ whole genome shotgun (WGS) entry which is preliminary data.</text>
</comment>
<evidence type="ECO:0000313" key="3">
    <source>
        <dbReference type="EMBL" id="MDX3016991.1"/>
    </source>
</evidence>
<evidence type="ECO:0008006" key="6">
    <source>
        <dbReference type="Google" id="ProtNLM"/>
    </source>
</evidence>
<evidence type="ECO:0000313" key="4">
    <source>
        <dbReference type="Proteomes" id="UP001272987"/>
    </source>
</evidence>
<feature type="signal peptide" evidence="1">
    <location>
        <begin position="1"/>
        <end position="31"/>
    </location>
</feature>
<protein>
    <recommendedName>
        <fullName evidence="6">Lipoprotein</fullName>
    </recommendedName>
</protein>
<keyword evidence="4" id="KW-1185">Reference proteome</keyword>
<feature type="chain" id="PRO_5043019523" description="Lipoprotein" evidence="1">
    <location>
        <begin position="32"/>
        <end position="268"/>
    </location>
</feature>
<organism evidence="2 5">
    <name type="scientific">Streptomyces acidiscabies</name>
    <dbReference type="NCBI Taxonomy" id="42234"/>
    <lineage>
        <taxon>Bacteria</taxon>
        <taxon>Bacillati</taxon>
        <taxon>Actinomycetota</taxon>
        <taxon>Actinomycetes</taxon>
        <taxon>Kitasatosporales</taxon>
        <taxon>Streptomycetaceae</taxon>
        <taxon>Streptomyces</taxon>
    </lineage>
</organism>
<keyword evidence="1" id="KW-0732">Signal</keyword>
<dbReference type="InterPro" id="IPR029046">
    <property type="entry name" value="LolA/LolB/LppX"/>
</dbReference>
<reference evidence="2 4" key="1">
    <citation type="journal article" date="2023" name="Microb. Genom.">
        <title>Mesoterricola silvestris gen. nov., sp. nov., Mesoterricola sediminis sp. nov., Geothrix oryzae sp. nov., Geothrix edaphica sp. nov., Geothrix rubra sp. nov., and Geothrix limicola sp. nov., six novel members of Acidobacteriota isolated from soils.</title>
        <authorList>
            <person name="Weisberg A.J."/>
            <person name="Pearce E."/>
            <person name="Kramer C.G."/>
            <person name="Chang J.H."/>
            <person name="Clarke C.R."/>
        </authorList>
    </citation>
    <scope>NUCLEOTIDE SEQUENCE</scope>
    <source>
        <strain evidence="3 4">NB05-1H</strain>
        <strain evidence="2">NRRL_B-16521</strain>
    </source>
</reference>
<name>A0AAP6EFM1_9ACTN</name>
<sequence length="268" mass="28110">MVGRMARVGLWGATVALLVGSVACTTPQPQAGGTTAAASAPVKALRGAERATTDAGSAKVESSTAMGKVMSLTAEGAVSWARGFTGTLVLTYTGGSVAETMREAGVSSTEARYLPDAYYARTGARLAKEAGGKQWVRYAYADLERLAGGAGAYIQDQLRHTAPSRAVKLLLASGDVREVGRETVRGRRTTHYSGAVDSDASSVTTERVDVWVDERNLLVKKVEKGVTADGAYSQTAYYGEYGTKVAVERPPAKDTADFSELVRELSGG</sequence>
<evidence type="ECO:0000256" key="1">
    <source>
        <dbReference type="SAM" id="SignalP"/>
    </source>
</evidence>
<evidence type="ECO:0000313" key="2">
    <source>
        <dbReference type="EMBL" id="MDX2960934.1"/>
    </source>
</evidence>
<dbReference type="SUPFAM" id="SSF89392">
    <property type="entry name" value="Prokaryotic lipoproteins and lipoprotein localization factors"/>
    <property type="match status" value="1"/>
</dbReference>
<gene>
    <name evidence="2" type="ORF">PV399_14615</name>
    <name evidence="3" type="ORF">PV666_03740</name>
</gene>
<dbReference type="Proteomes" id="UP001282288">
    <property type="component" value="Unassembled WGS sequence"/>
</dbReference>
<dbReference type="Proteomes" id="UP001272987">
    <property type="component" value="Unassembled WGS sequence"/>
</dbReference>